<reference evidence="6 7" key="1">
    <citation type="submission" date="2023-12" db="EMBL/GenBank/DDBJ databases">
        <title>A high-quality genome assembly for Dillenia turbinata (Dilleniales).</title>
        <authorList>
            <person name="Chanderbali A."/>
        </authorList>
    </citation>
    <scope>NUCLEOTIDE SEQUENCE [LARGE SCALE GENOMIC DNA]</scope>
    <source>
        <strain evidence="6">LSX21</strain>
        <tissue evidence="6">Leaf</tissue>
    </source>
</reference>
<evidence type="ECO:0000313" key="6">
    <source>
        <dbReference type="EMBL" id="KAK6946027.1"/>
    </source>
</evidence>
<evidence type="ECO:0000256" key="1">
    <source>
        <dbReference type="ARBA" id="ARBA00022737"/>
    </source>
</evidence>
<feature type="domain" description="PUM-HD" evidence="5">
    <location>
        <begin position="217"/>
        <end position="386"/>
    </location>
</feature>
<evidence type="ECO:0000313" key="7">
    <source>
        <dbReference type="Proteomes" id="UP001370490"/>
    </source>
</evidence>
<dbReference type="EMBL" id="JBAMMX010000002">
    <property type="protein sequence ID" value="KAK6946027.1"/>
    <property type="molecule type" value="Genomic_DNA"/>
</dbReference>
<sequence length="386" mass="43302">MEKQQQETILPQEYPQNPVLSAQQNVHSNLSLCENIGSQPNPLNLPQESLPFNFPSRLIGSLESLNLSNPNYSVFGGQVLPGSSSNPVLSPFSTITFPRFEMGFNPNPNQSLIQGELDLQAQIICEEEINGGFQYPYYLALAEAEQIQRNLQRLRIESPFSSWNPNLAPVLDSNTYNGLRRTRRSRNQFNVASSSQPMFLNSQLNNLNYLDSSNLNFLNSVPSPIAGLNAALSSLSLDQFKGRLYSLARDQTGSKFLQTKLESGKPEEIDLIFTELKIFVQELVTDQAGNYAMQKLFSVCNEKQMKFLLFELSNARGGLLHICCNSHGSRCMQKFVEHLTSPSLKAMLVKFLKPITCTLIKNTHGRCVIELCLRIFSHEDVKGSSR</sequence>
<dbReference type="PROSITE" id="PS50303">
    <property type="entry name" value="PUM_HD"/>
    <property type="match status" value="1"/>
</dbReference>
<dbReference type="GO" id="GO:0005737">
    <property type="term" value="C:cytoplasm"/>
    <property type="evidence" value="ECO:0007669"/>
    <property type="project" value="TreeGrafter"/>
</dbReference>
<dbReference type="PANTHER" id="PTHR12537:SF129">
    <property type="entry name" value="PUMILIO HOMOLOG 15-LIKE"/>
    <property type="match status" value="1"/>
</dbReference>
<protein>
    <submittedName>
        <fullName evidence="6">Pumilio RNA-binding repeat</fullName>
    </submittedName>
</protein>
<dbReference type="InterPro" id="IPR033133">
    <property type="entry name" value="PUM-HD"/>
</dbReference>
<dbReference type="Gene3D" id="1.25.10.10">
    <property type="entry name" value="Leucine-rich Repeat Variant"/>
    <property type="match status" value="1"/>
</dbReference>
<comment type="caution">
    <text evidence="6">The sequence shown here is derived from an EMBL/GenBank/DDBJ whole genome shotgun (WGS) entry which is preliminary data.</text>
</comment>
<dbReference type="SMART" id="SM00025">
    <property type="entry name" value="Pumilio"/>
    <property type="match status" value="4"/>
</dbReference>
<evidence type="ECO:0000259" key="5">
    <source>
        <dbReference type="PROSITE" id="PS50303"/>
    </source>
</evidence>
<dbReference type="InterPro" id="IPR001313">
    <property type="entry name" value="Pumilio_RNA-bd_rpt"/>
</dbReference>
<dbReference type="InterPro" id="IPR016024">
    <property type="entry name" value="ARM-type_fold"/>
</dbReference>
<dbReference type="PANTHER" id="PTHR12537">
    <property type="entry name" value="RNA BINDING PROTEIN PUMILIO-RELATED"/>
    <property type="match status" value="1"/>
</dbReference>
<organism evidence="6 7">
    <name type="scientific">Dillenia turbinata</name>
    <dbReference type="NCBI Taxonomy" id="194707"/>
    <lineage>
        <taxon>Eukaryota</taxon>
        <taxon>Viridiplantae</taxon>
        <taxon>Streptophyta</taxon>
        <taxon>Embryophyta</taxon>
        <taxon>Tracheophyta</taxon>
        <taxon>Spermatophyta</taxon>
        <taxon>Magnoliopsida</taxon>
        <taxon>eudicotyledons</taxon>
        <taxon>Gunneridae</taxon>
        <taxon>Pentapetalae</taxon>
        <taxon>Dilleniales</taxon>
        <taxon>Dilleniaceae</taxon>
        <taxon>Dillenia</taxon>
    </lineage>
</organism>
<feature type="repeat" description="Pumilio" evidence="4">
    <location>
        <begin position="239"/>
        <end position="274"/>
    </location>
</feature>
<feature type="repeat" description="Pumilio" evidence="4">
    <location>
        <begin position="275"/>
        <end position="311"/>
    </location>
</feature>
<accession>A0AAN8WCZ5</accession>
<evidence type="ECO:0000256" key="3">
    <source>
        <dbReference type="ARBA" id="ARBA00022884"/>
    </source>
</evidence>
<dbReference type="GO" id="GO:0003729">
    <property type="term" value="F:mRNA binding"/>
    <property type="evidence" value="ECO:0007669"/>
    <property type="project" value="TreeGrafter"/>
</dbReference>
<gene>
    <name evidence="6" type="ORF">RJ641_013571</name>
</gene>
<dbReference type="InterPro" id="IPR011989">
    <property type="entry name" value="ARM-like"/>
</dbReference>
<keyword evidence="7" id="KW-1185">Reference proteome</keyword>
<dbReference type="PROSITE" id="PS50302">
    <property type="entry name" value="PUM"/>
    <property type="match status" value="2"/>
</dbReference>
<keyword evidence="1" id="KW-0677">Repeat</keyword>
<name>A0AAN8WCZ5_9MAGN</name>
<dbReference type="AlphaFoldDB" id="A0AAN8WCZ5"/>
<keyword evidence="2" id="KW-0810">Translation regulation</keyword>
<dbReference type="Pfam" id="PF00806">
    <property type="entry name" value="PUF"/>
    <property type="match status" value="4"/>
</dbReference>
<dbReference type="Proteomes" id="UP001370490">
    <property type="component" value="Unassembled WGS sequence"/>
</dbReference>
<dbReference type="GO" id="GO:0006417">
    <property type="term" value="P:regulation of translation"/>
    <property type="evidence" value="ECO:0007669"/>
    <property type="project" value="UniProtKB-KW"/>
</dbReference>
<evidence type="ECO:0000256" key="4">
    <source>
        <dbReference type="PROSITE-ProRule" id="PRU00317"/>
    </source>
</evidence>
<dbReference type="SUPFAM" id="SSF48371">
    <property type="entry name" value="ARM repeat"/>
    <property type="match status" value="1"/>
</dbReference>
<keyword evidence="3" id="KW-0694">RNA-binding</keyword>
<proteinExistence type="predicted"/>
<evidence type="ECO:0000256" key="2">
    <source>
        <dbReference type="ARBA" id="ARBA00022845"/>
    </source>
</evidence>